<reference evidence="18" key="1">
    <citation type="journal article" date="2019" name="Int. J. Syst. Evol. Microbiol.">
        <title>The Global Catalogue of Microorganisms (GCM) 10K type strain sequencing project: providing services to taxonomists for standard genome sequencing and annotation.</title>
        <authorList>
            <consortium name="The Broad Institute Genomics Platform"/>
            <consortium name="The Broad Institute Genome Sequencing Center for Infectious Disease"/>
            <person name="Wu L."/>
            <person name="Ma J."/>
        </authorList>
    </citation>
    <scope>NUCLEOTIDE SEQUENCE [LARGE SCALE GENOMIC DNA]</scope>
    <source>
        <strain evidence="18">CECT 7956</strain>
    </source>
</reference>
<dbReference type="InterPro" id="IPR019475">
    <property type="entry name" value="DNA_primase_DnaB-bd"/>
</dbReference>
<evidence type="ECO:0000256" key="12">
    <source>
        <dbReference type="HAMAP-Rule" id="MF_00974"/>
    </source>
</evidence>
<feature type="zinc finger region" description="CHC2-type" evidence="12">
    <location>
        <begin position="37"/>
        <end position="61"/>
    </location>
</feature>
<keyword evidence="11 12" id="KW-0804">Transcription</keyword>
<dbReference type="SMART" id="SM00493">
    <property type="entry name" value="TOPRIM"/>
    <property type="match status" value="1"/>
</dbReference>
<dbReference type="SMART" id="SM00400">
    <property type="entry name" value="ZnF_CHCC"/>
    <property type="match status" value="1"/>
</dbReference>
<dbReference type="SUPFAM" id="SSF56731">
    <property type="entry name" value="DNA primase core"/>
    <property type="match status" value="1"/>
</dbReference>
<evidence type="ECO:0000256" key="14">
    <source>
        <dbReference type="SAM" id="Coils"/>
    </source>
</evidence>
<sequence length="643" mass="73089">MIPQDTVQKILQAADIVEVVGDFVTLKKRGSSMMACCPFHNEKTPSFHVSPAKGIYKCFGCGQGGDSLRFVMELEGLSYPEGLKWLAKKYNIEVQEREMTDQDLIQQNEKESLFIVLEYAQNYFHDLLLKNEEGISVGQSYFIERGFSKAIIEKFNLGYALDSYDDFNKKASLAGFTTEILEKAGLISVKDNQSKIDRFRGRVIFPIHNVAGKPIAFGARILKTDPKAPKYINSPETEIYHKSQIVYGIYQAKNAIRQADNCFLVEGYTDVVSLHQAGIENVVASSGTSLTPEQIRLIRRFSQNITVLYDGDAAGIKASLRGIDLILEEDMNVKSVVFPDGDDPDSYIRKVGSQTFTDYVNASQKDFIRFKTELSLEEIGNDPIKKAGLITDLVESITKIPNPIKRSVFYQEVSTLLQIDENILINEGNKLLRGKNPEQKKGRSDGGGFSPGPPEPARNREKEIVEASMSKTNFHEEVLVRDLVLYGHEVIDKDYETEEEHTLADYLFHETSEIRIEDQLLQKIYATYKQYYDLGEYPDIKIFSSSPDTKIQDCVINWMSPKHELSDNWTKFEIFVPKYEEKLSDFSYKLVLRITKDKLQNEINQMLNEIDDANDEDQEIIVVNINKKQLLIKKIADILGAVM</sequence>
<dbReference type="NCBIfam" id="TIGR01391">
    <property type="entry name" value="dnaG"/>
    <property type="match status" value="1"/>
</dbReference>
<dbReference type="Pfam" id="PF13155">
    <property type="entry name" value="Toprim_2"/>
    <property type="match status" value="1"/>
</dbReference>
<dbReference type="HAMAP" id="MF_00974">
    <property type="entry name" value="DNA_primase_DnaG"/>
    <property type="match status" value="1"/>
</dbReference>
<dbReference type="InterPro" id="IPR034151">
    <property type="entry name" value="TOPRIM_DnaG_bac"/>
</dbReference>
<evidence type="ECO:0000259" key="16">
    <source>
        <dbReference type="PROSITE" id="PS50880"/>
    </source>
</evidence>
<dbReference type="Pfam" id="PF01807">
    <property type="entry name" value="Zn_ribbon_DnaG"/>
    <property type="match status" value="1"/>
</dbReference>
<evidence type="ECO:0000256" key="11">
    <source>
        <dbReference type="ARBA" id="ARBA00023163"/>
    </source>
</evidence>
<dbReference type="PANTHER" id="PTHR30313:SF2">
    <property type="entry name" value="DNA PRIMASE"/>
    <property type="match status" value="1"/>
</dbReference>
<comment type="caution">
    <text evidence="17">The sequence shown here is derived from an EMBL/GenBank/DDBJ whole genome shotgun (WGS) entry which is preliminary data.</text>
</comment>
<dbReference type="InterPro" id="IPR036977">
    <property type="entry name" value="DNA_primase_Znf_CHC2"/>
</dbReference>
<feature type="region of interest" description="Disordered" evidence="15">
    <location>
        <begin position="434"/>
        <end position="459"/>
    </location>
</feature>
<comment type="domain">
    <text evidence="12">Contains an N-terminal zinc-binding domain, a central core domain that contains the primase activity, and a C-terminal DnaB-binding domain.</text>
</comment>
<dbReference type="CDD" id="cd03364">
    <property type="entry name" value="TOPRIM_DnaG_primases"/>
    <property type="match status" value="1"/>
</dbReference>
<dbReference type="SUPFAM" id="SSF57783">
    <property type="entry name" value="Zinc beta-ribbon"/>
    <property type="match status" value="1"/>
</dbReference>
<dbReference type="Gene3D" id="3.90.980.10">
    <property type="entry name" value="DNA primase, catalytic core, N-terminal domain"/>
    <property type="match status" value="1"/>
</dbReference>
<name>A0ABV7Z0R4_9BACT</name>
<keyword evidence="6 12" id="KW-0479">Metal-binding</keyword>
<dbReference type="EC" id="2.7.7.101" evidence="12"/>
<feature type="coiled-coil region" evidence="14">
    <location>
        <begin position="589"/>
        <end position="616"/>
    </location>
</feature>
<gene>
    <name evidence="12 17" type="primary">dnaG</name>
    <name evidence="17" type="ORF">ACFOOI_19635</name>
</gene>
<keyword evidence="3 12" id="KW-0808">Transferase</keyword>
<comment type="subunit">
    <text evidence="12">Monomer. Interacts with DnaB.</text>
</comment>
<evidence type="ECO:0000313" key="18">
    <source>
        <dbReference type="Proteomes" id="UP001595616"/>
    </source>
</evidence>
<evidence type="ECO:0000256" key="7">
    <source>
        <dbReference type="ARBA" id="ARBA00022771"/>
    </source>
</evidence>
<dbReference type="InterPro" id="IPR037068">
    <property type="entry name" value="DNA_primase_core_N_sf"/>
</dbReference>
<dbReference type="Gene3D" id="3.90.580.10">
    <property type="entry name" value="Zinc finger, CHC2-type domain"/>
    <property type="match status" value="1"/>
</dbReference>
<keyword evidence="2 12" id="KW-0639">Primosome</keyword>
<evidence type="ECO:0000256" key="8">
    <source>
        <dbReference type="ARBA" id="ARBA00022833"/>
    </source>
</evidence>
<evidence type="ECO:0000256" key="9">
    <source>
        <dbReference type="ARBA" id="ARBA00022842"/>
    </source>
</evidence>
<dbReference type="Pfam" id="PF08275">
    <property type="entry name" value="DNAG_N"/>
    <property type="match status" value="1"/>
</dbReference>
<keyword evidence="5 12" id="KW-0235">DNA replication</keyword>
<keyword evidence="18" id="KW-1185">Reference proteome</keyword>
<evidence type="ECO:0000256" key="4">
    <source>
        <dbReference type="ARBA" id="ARBA00022695"/>
    </source>
</evidence>
<comment type="cofactor">
    <cofactor evidence="12 13">
        <name>Zn(2+)</name>
        <dbReference type="ChEBI" id="CHEBI:29105"/>
    </cofactor>
    <text evidence="12 13">Binds 1 zinc ion per monomer.</text>
</comment>
<dbReference type="PIRSF" id="PIRSF002811">
    <property type="entry name" value="DnaG"/>
    <property type="match status" value="1"/>
</dbReference>
<dbReference type="Proteomes" id="UP001595616">
    <property type="component" value="Unassembled WGS sequence"/>
</dbReference>
<dbReference type="InterPro" id="IPR002694">
    <property type="entry name" value="Znf_CHC2"/>
</dbReference>
<evidence type="ECO:0000256" key="1">
    <source>
        <dbReference type="ARBA" id="ARBA00022478"/>
    </source>
</evidence>
<dbReference type="InterPro" id="IPR006171">
    <property type="entry name" value="TOPRIM_dom"/>
</dbReference>
<keyword evidence="14" id="KW-0175">Coiled coil</keyword>
<evidence type="ECO:0000256" key="13">
    <source>
        <dbReference type="PIRNR" id="PIRNR002811"/>
    </source>
</evidence>
<dbReference type="PROSITE" id="PS50880">
    <property type="entry name" value="TOPRIM"/>
    <property type="match status" value="1"/>
</dbReference>
<evidence type="ECO:0000256" key="6">
    <source>
        <dbReference type="ARBA" id="ARBA00022723"/>
    </source>
</evidence>
<evidence type="ECO:0000256" key="15">
    <source>
        <dbReference type="SAM" id="MobiDB-lite"/>
    </source>
</evidence>
<proteinExistence type="inferred from homology"/>
<comment type="catalytic activity">
    <reaction evidence="12">
        <text>ssDNA + n NTP = ssDNA/pppN(pN)n-1 hybrid + (n-1) diphosphate.</text>
        <dbReference type="EC" id="2.7.7.101"/>
    </reaction>
</comment>
<feature type="compositionally biased region" description="Basic and acidic residues" evidence="15">
    <location>
        <begin position="435"/>
        <end position="444"/>
    </location>
</feature>
<evidence type="ECO:0000256" key="5">
    <source>
        <dbReference type="ARBA" id="ARBA00022705"/>
    </source>
</evidence>
<keyword evidence="9" id="KW-0460">Magnesium</keyword>
<accession>A0ABV7Z0R4</accession>
<dbReference type="PANTHER" id="PTHR30313">
    <property type="entry name" value="DNA PRIMASE"/>
    <property type="match status" value="1"/>
</dbReference>
<dbReference type="InterPro" id="IPR050219">
    <property type="entry name" value="DnaG_primase"/>
</dbReference>
<dbReference type="Gene3D" id="3.40.1360.10">
    <property type="match status" value="1"/>
</dbReference>
<organism evidence="17 18">
    <name type="scientific">Lacihabitans lacunae</name>
    <dbReference type="NCBI Taxonomy" id="1028214"/>
    <lineage>
        <taxon>Bacteria</taxon>
        <taxon>Pseudomonadati</taxon>
        <taxon>Bacteroidota</taxon>
        <taxon>Cytophagia</taxon>
        <taxon>Cytophagales</taxon>
        <taxon>Leadbetterellaceae</taxon>
        <taxon>Lacihabitans</taxon>
    </lineage>
</organism>
<evidence type="ECO:0000256" key="2">
    <source>
        <dbReference type="ARBA" id="ARBA00022515"/>
    </source>
</evidence>
<comment type="similarity">
    <text evidence="12 13">Belongs to the DnaG primase family.</text>
</comment>
<evidence type="ECO:0000256" key="10">
    <source>
        <dbReference type="ARBA" id="ARBA00023125"/>
    </source>
</evidence>
<dbReference type="InterPro" id="IPR006295">
    <property type="entry name" value="DNA_primase_DnaG"/>
</dbReference>
<keyword evidence="1 12" id="KW-0240">DNA-directed RNA polymerase</keyword>
<dbReference type="Pfam" id="PF10410">
    <property type="entry name" value="DnaB_bind"/>
    <property type="match status" value="1"/>
</dbReference>
<feature type="domain" description="Toprim" evidence="16">
    <location>
        <begin position="260"/>
        <end position="341"/>
    </location>
</feature>
<dbReference type="RefSeq" id="WP_379839791.1">
    <property type="nucleotide sequence ID" value="NZ_JBHRYQ010000001.1"/>
</dbReference>
<keyword evidence="4 12" id="KW-0548">Nucleotidyltransferase</keyword>
<comment type="function">
    <text evidence="12 13">RNA polymerase that catalyzes the synthesis of short RNA molecules used as primers for DNA polymerase during DNA replication.</text>
</comment>
<dbReference type="InterPro" id="IPR013264">
    <property type="entry name" value="DNAG_N"/>
</dbReference>
<evidence type="ECO:0000313" key="17">
    <source>
        <dbReference type="EMBL" id="MFC3812885.1"/>
    </source>
</evidence>
<keyword evidence="7 12" id="KW-0863">Zinc-finger</keyword>
<protein>
    <recommendedName>
        <fullName evidence="12 13">DNA primase</fullName>
        <ecNumber evidence="12">2.7.7.101</ecNumber>
    </recommendedName>
</protein>
<keyword evidence="10 12" id="KW-0238">DNA-binding</keyword>
<keyword evidence="8 12" id="KW-0862">Zinc</keyword>
<dbReference type="EMBL" id="JBHRYQ010000001">
    <property type="protein sequence ID" value="MFC3812885.1"/>
    <property type="molecule type" value="Genomic_DNA"/>
</dbReference>
<evidence type="ECO:0000256" key="3">
    <source>
        <dbReference type="ARBA" id="ARBA00022679"/>
    </source>
</evidence>
<dbReference type="InterPro" id="IPR030846">
    <property type="entry name" value="DnaG_bac"/>
</dbReference>